<dbReference type="Gene3D" id="6.10.10.10">
    <property type="entry name" value="Flagellar export chaperone, C-terminal domain"/>
    <property type="match status" value="1"/>
</dbReference>
<proteinExistence type="predicted"/>
<dbReference type="InterPro" id="IPR001029">
    <property type="entry name" value="Flagellin_N"/>
</dbReference>
<protein>
    <recommendedName>
        <fullName evidence="5">Flagellin</fullName>
    </recommendedName>
</protein>
<dbReference type="SUPFAM" id="SSF64518">
    <property type="entry name" value="Phase 1 flagellin"/>
    <property type="match status" value="1"/>
</dbReference>
<feature type="domain" description="Flagellin N-terminal" evidence="2">
    <location>
        <begin position="3"/>
        <end position="141"/>
    </location>
</feature>
<dbReference type="Gene3D" id="1.20.1330.10">
    <property type="entry name" value="f41 fragment of flagellin, N-terminal domain"/>
    <property type="match status" value="2"/>
</dbReference>
<dbReference type="InterPro" id="IPR046358">
    <property type="entry name" value="Flagellin_C"/>
</dbReference>
<evidence type="ECO:0000259" key="3">
    <source>
        <dbReference type="Pfam" id="PF00700"/>
    </source>
</evidence>
<keyword evidence="1" id="KW-0975">Bacterial flagellum</keyword>
<dbReference type="InterPro" id="IPR042187">
    <property type="entry name" value="Flagellin_C_sub2"/>
</dbReference>
<accession>A0A381S509</accession>
<dbReference type="AlphaFoldDB" id="A0A381S509"/>
<dbReference type="EMBL" id="UINC01002677">
    <property type="protein sequence ID" value="SUZ99182.1"/>
    <property type="molecule type" value="Genomic_DNA"/>
</dbReference>
<dbReference type="Pfam" id="PF00700">
    <property type="entry name" value="Flagellin_C"/>
    <property type="match status" value="1"/>
</dbReference>
<dbReference type="PANTHER" id="PTHR42792">
    <property type="entry name" value="FLAGELLIN"/>
    <property type="match status" value="1"/>
</dbReference>
<organism evidence="4">
    <name type="scientific">marine metagenome</name>
    <dbReference type="NCBI Taxonomy" id="408172"/>
    <lineage>
        <taxon>unclassified sequences</taxon>
        <taxon>metagenomes</taxon>
        <taxon>ecological metagenomes</taxon>
    </lineage>
</organism>
<dbReference type="PANTHER" id="PTHR42792:SF2">
    <property type="entry name" value="FLAGELLIN"/>
    <property type="match status" value="1"/>
</dbReference>
<evidence type="ECO:0000313" key="4">
    <source>
        <dbReference type="EMBL" id="SUZ99182.1"/>
    </source>
</evidence>
<reference evidence="4" key="1">
    <citation type="submission" date="2018-05" db="EMBL/GenBank/DDBJ databases">
        <authorList>
            <person name="Lanie J.A."/>
            <person name="Ng W.-L."/>
            <person name="Kazmierczak K.M."/>
            <person name="Andrzejewski T.M."/>
            <person name="Davidsen T.M."/>
            <person name="Wayne K.J."/>
            <person name="Tettelin H."/>
            <person name="Glass J.I."/>
            <person name="Rusch D."/>
            <person name="Podicherti R."/>
            <person name="Tsui H.-C.T."/>
            <person name="Winkler M.E."/>
        </authorList>
    </citation>
    <scope>NUCLEOTIDE SEQUENCE</scope>
</reference>
<dbReference type="GO" id="GO:0009288">
    <property type="term" value="C:bacterial-type flagellum"/>
    <property type="evidence" value="ECO:0007669"/>
    <property type="project" value="InterPro"/>
</dbReference>
<sequence>MRVNHNTASMSSLRHLNNTLDNSNKNLKRLSSGLRINSAADGPADIMISEQMRTQISGLNQAVKNSETSISMVQTAEGVLSEVSSMLLSMRQLALHAANDGPADSKIIEADQMEVENILATLDRIAANSQFGSRVLFDGSNEVNGVAIGEGLTFFGASAHTQQSPTKLGYAIDIEQVAMRSEVIAERGMSLEEIENGVSFVLKENNRVMKMDTNQEKNLKENIQQVLSNFHRKSPTATRQKTEAQLQDLVANALQMKAEENGLDVEITINELGMLTVRHKHFGSKPAFGISTDIKGLFGVDSGNMKLSEGGQDVSGKIGGEFALGDGQFLHGSKGTPTEGIIVQFDKELGRQLVPVKDKQGNVIGQKIVQQTNKELVGRDVEGYVHITQNSVVYQVGPNHKQTVAFSFGDMRSGQMARGVTNNSQFRSLADIDLTNQTGAQDSIKLIDDAIMEIGVLRGNLGSFQKNSLESNLRNLRISSENLTNAESVIRDSDMAAEMSDFTKNQILIASGTAMSAQANQIPKSVLELIGSATQ</sequence>
<name>A0A381S509_9ZZZZ</name>
<feature type="domain" description="Flagellin C-terminal" evidence="3">
    <location>
        <begin position="444"/>
        <end position="530"/>
    </location>
</feature>
<dbReference type="Pfam" id="PF00669">
    <property type="entry name" value="Flagellin_N"/>
    <property type="match status" value="1"/>
</dbReference>
<evidence type="ECO:0000259" key="2">
    <source>
        <dbReference type="Pfam" id="PF00669"/>
    </source>
</evidence>
<dbReference type="InterPro" id="IPR001492">
    <property type="entry name" value="Flagellin"/>
</dbReference>
<evidence type="ECO:0000256" key="1">
    <source>
        <dbReference type="ARBA" id="ARBA00023143"/>
    </source>
</evidence>
<dbReference type="PRINTS" id="PR00207">
    <property type="entry name" value="FLAGELLIN"/>
</dbReference>
<evidence type="ECO:0008006" key="5">
    <source>
        <dbReference type="Google" id="ProtNLM"/>
    </source>
</evidence>
<gene>
    <name evidence="4" type="ORF">METZ01_LOCUS52036</name>
</gene>
<dbReference type="GO" id="GO:0005198">
    <property type="term" value="F:structural molecule activity"/>
    <property type="evidence" value="ECO:0007669"/>
    <property type="project" value="InterPro"/>
</dbReference>